<gene>
    <name evidence="6" type="ORF">GXY_01966</name>
</gene>
<dbReference type="Proteomes" id="UP000006468">
    <property type="component" value="Chromosome"/>
</dbReference>
<dbReference type="PANTHER" id="PTHR30411:SF0">
    <property type="entry name" value="CYS-TRNA(PRO)_CYS-TRNA(CYS) DEACYLASE YBAK"/>
    <property type="match status" value="1"/>
</dbReference>
<dbReference type="SUPFAM" id="SSF55826">
    <property type="entry name" value="YbaK/ProRS associated domain"/>
    <property type="match status" value="1"/>
</dbReference>
<keyword evidence="3 4" id="KW-0456">Lyase</keyword>
<evidence type="ECO:0000313" key="6">
    <source>
        <dbReference type="EMBL" id="EFG85588.1"/>
    </source>
</evidence>
<reference evidence="6 7" key="1">
    <citation type="journal article" date="2010" name="J. Bacteriol.">
        <title>Genome sequence of a cellulose-producing bacterium, Gluconacetobacter hansenii ATCC 23769.</title>
        <authorList>
            <person name="Iyer P.R."/>
            <person name="Geib S.M."/>
            <person name="Catchmark J."/>
            <person name="Kao T.H."/>
            <person name="Tien M."/>
        </authorList>
    </citation>
    <scope>NUCLEOTIDE SEQUENCE [LARGE SCALE GENOMIC DNA]</scope>
    <source>
        <strain evidence="6 7">ATCC 23769</strain>
    </source>
</reference>
<evidence type="ECO:0000256" key="3">
    <source>
        <dbReference type="ARBA" id="ARBA00023239"/>
    </source>
</evidence>
<name>D5QBA2_NOVHA</name>
<feature type="domain" description="YbaK/aminoacyl-tRNA synthetase-associated" evidence="5">
    <location>
        <begin position="55"/>
        <end position="164"/>
    </location>
</feature>
<dbReference type="InterPro" id="IPR036754">
    <property type="entry name" value="YbaK/aa-tRNA-synt-asso_dom_sf"/>
</dbReference>
<protein>
    <recommendedName>
        <fullName evidence="4">Cys-tRNA(Pro)/Cys-tRNA(Cys) deacylase</fullName>
        <ecNumber evidence="4">4.2.-.-</ecNumber>
    </recommendedName>
</protein>
<dbReference type="HOGENOM" id="CLU_094875_1_0_5"/>
<dbReference type="PANTHER" id="PTHR30411">
    <property type="entry name" value="CYTOPLASMIC PROTEIN"/>
    <property type="match status" value="1"/>
</dbReference>
<organism evidence="6 7">
    <name type="scientific">Novacetimonas hansenii ATCC 23769</name>
    <dbReference type="NCBI Taxonomy" id="714995"/>
    <lineage>
        <taxon>Bacteria</taxon>
        <taxon>Pseudomonadati</taxon>
        <taxon>Pseudomonadota</taxon>
        <taxon>Alphaproteobacteria</taxon>
        <taxon>Acetobacterales</taxon>
        <taxon>Acetobacteraceae</taxon>
        <taxon>Novacetimonas</taxon>
    </lineage>
</organism>
<comment type="caution">
    <text evidence="6">The sequence shown here is derived from an EMBL/GenBank/DDBJ whole genome shotgun (WGS) entry which is preliminary data.</text>
</comment>
<proteinExistence type="inferred from homology"/>
<sequence length="177" mass="18454">MSRASITVVHLAVSGPILRHMSKSTPATAALDEAGVAYTVIPYEYDSSADQVGNHAAQAIGEPPERVFKTLMVEVDGRGACVVVPVARSISMKKVAAAFGGKSAQMMKPPTAERATGFKVGGISPFGQKKQAPTAIAQEAQDEPYMVINGGKRGLLVRLSPEDAMQASGAFPADLLS</sequence>
<dbReference type="GO" id="GO:0002161">
    <property type="term" value="F:aminoacyl-tRNA deacylase activity"/>
    <property type="evidence" value="ECO:0007669"/>
    <property type="project" value="InterPro"/>
</dbReference>
<dbReference type="EC" id="4.2.-.-" evidence="4"/>
<dbReference type="GO" id="GO:0016829">
    <property type="term" value="F:lyase activity"/>
    <property type="evidence" value="ECO:0007669"/>
    <property type="project" value="UniProtKB-KW"/>
</dbReference>
<comment type="similarity">
    <text evidence="1 4">Belongs to the prolyl-tRNA editing family. YbaK/EbsC subfamily.</text>
</comment>
<dbReference type="CDD" id="cd00002">
    <property type="entry name" value="YbaK_deacylase"/>
    <property type="match status" value="1"/>
</dbReference>
<evidence type="ECO:0000313" key="7">
    <source>
        <dbReference type="Proteomes" id="UP000006468"/>
    </source>
</evidence>
<dbReference type="InterPro" id="IPR007214">
    <property type="entry name" value="YbaK/aa-tRNA-synth-assoc-dom"/>
</dbReference>
<dbReference type="Pfam" id="PF04073">
    <property type="entry name" value="tRNA_edit"/>
    <property type="match status" value="1"/>
</dbReference>
<evidence type="ECO:0000259" key="5">
    <source>
        <dbReference type="Pfam" id="PF04073"/>
    </source>
</evidence>
<evidence type="ECO:0000256" key="4">
    <source>
        <dbReference type="PIRNR" id="PIRNR006181"/>
    </source>
</evidence>
<dbReference type="AlphaFoldDB" id="D5QBA2"/>
<dbReference type="InterPro" id="IPR004369">
    <property type="entry name" value="Prolyl-tRNA_editing_YbaK/EbsC"/>
</dbReference>
<dbReference type="Gene3D" id="3.90.960.10">
    <property type="entry name" value="YbaK/aminoacyl-tRNA synthetase-associated domain"/>
    <property type="match status" value="1"/>
</dbReference>
<dbReference type="GO" id="GO:0006412">
    <property type="term" value="P:translation"/>
    <property type="evidence" value="ECO:0007669"/>
    <property type="project" value="UniProtKB-KW"/>
</dbReference>
<evidence type="ECO:0000256" key="1">
    <source>
        <dbReference type="ARBA" id="ARBA00009798"/>
    </source>
</evidence>
<dbReference type="NCBIfam" id="TIGR00011">
    <property type="entry name" value="YbaK_EbsC"/>
    <property type="match status" value="1"/>
</dbReference>
<keyword evidence="2 4" id="KW-0648">Protein biosynthesis</keyword>
<dbReference type="EMBL" id="ADTV01000004">
    <property type="protein sequence ID" value="EFG85588.1"/>
    <property type="molecule type" value="Genomic_DNA"/>
</dbReference>
<dbReference type="PIRSF" id="PIRSF006181">
    <property type="entry name" value="EbsC_YbaK"/>
    <property type="match status" value="1"/>
</dbReference>
<accession>D5QBA2</accession>
<evidence type="ECO:0000256" key="2">
    <source>
        <dbReference type="ARBA" id="ARBA00022917"/>
    </source>
</evidence>